<sequence>MDPFTTRIIERAKARREKLNTQLANTGHDVSKRPLREANILSQAPVITETIFKKSPQKQTEISVSPKGSPAKLARRSSPLKKEEDTTKENITKSKLQRLGKLYSEDKASELSSPIHKNEEKFAVEEVKPGNKYKPARLQRLAALATDINSWEDDLSHPTIEKKTVSKAERVQARMNEQVKGGFEPQPSTSGLNGSNKSNSPLRHKLDKSVFENLETQGFTRSPHNSRIVYDYNKSCSQESKNSSSQQRSPVRSPVKSQFLRNQPSTSSYSRIDEKPAVNSKRASTSPVKSKTPEKQLTKPQTSGSSSPAVSNTRLNSRFGYNGSPKSSLVQSPGSVLSKASMFETKGSTPKTKDPTEMTLSERKALFERNKGEALIPKAPLTMSVPTNKLFEKGKPSSQHNDNQTSWRPKVDTGRAVEAQRNIFEQGKRTQELENDILHNVQAERMRELEMLRNRFHRRPETTSATHNAGVRTSESSEGKGSPKNSLVCPVKPTPAPENSAPPPPPPLPTIRQNSPTKTSPFKKPAILEPSSGSTETDTEYTTESTEPETAALDNPTDTDICTEAEFYPNDEYESDDDIGNTSLGRSILRAVSQQTTLHKKRSIEPDPDSTTSDISVLDEMDEYLDECLALQGFDEDGPTPPKLNKSTKSPSAISNSFNYSHGYKSPKVPTPTKSPQTSCNPGNAYNSPLVHSVSMYRKMKNQNIKSPVRVITRVPEVDGTTSDSAVDEVQEAVLVQEKVRRLLDDVQKQNTIIGQASQALNLCISTIEFTNSQEQVEGERLLLVASQRRQAALNEVQRLKVEGSLRPAVPGTPEIQESGSVTISAITLPLKKDFYRNQEEDTCLHFVCLVRHLETVLATPVVQAHPGDSCVRFPSTLKLQDLYSDFKVTIEVYSLQTRAEILPHDIKYHIHSSGNKKSGKTPKKTKHENKLVMPNLHSPAGASATRTTSFSLAGYMIFSLTEVQRHQFTLNKVPFSSPLEGRLQMHTSCELQVSVDHRGFLTMFEDVSGFGAWHRRWCLLKEGTISYWKYPDDERKKTPIGSLDLQTVTTTNVNLVSREICARPHTFMLETTRPSEPEDANSLIMVLNGSTTTIRHLLAADTKEDRLEWCAKLNKTLHLIRTWGGNST</sequence>
<feature type="compositionally biased region" description="Polar residues" evidence="2">
    <location>
        <begin position="645"/>
        <end position="660"/>
    </location>
</feature>
<feature type="compositionally biased region" description="Basic and acidic residues" evidence="2">
    <location>
        <begin position="80"/>
        <end position="92"/>
    </location>
</feature>
<organism evidence="4 5">
    <name type="scientific">Trichogramma kaykai</name>
    <dbReference type="NCBI Taxonomy" id="54128"/>
    <lineage>
        <taxon>Eukaryota</taxon>
        <taxon>Metazoa</taxon>
        <taxon>Ecdysozoa</taxon>
        <taxon>Arthropoda</taxon>
        <taxon>Hexapoda</taxon>
        <taxon>Insecta</taxon>
        <taxon>Pterygota</taxon>
        <taxon>Neoptera</taxon>
        <taxon>Endopterygota</taxon>
        <taxon>Hymenoptera</taxon>
        <taxon>Apocrita</taxon>
        <taxon>Proctotrupomorpha</taxon>
        <taxon>Chalcidoidea</taxon>
        <taxon>Trichogrammatidae</taxon>
        <taxon>Trichogramma</taxon>
    </lineage>
</organism>
<dbReference type="FunFam" id="2.30.29.30:FF:000111">
    <property type="entry name" value="anillin isoform X1"/>
    <property type="match status" value="1"/>
</dbReference>
<feature type="compositionally biased region" description="Polar residues" evidence="2">
    <location>
        <begin position="186"/>
        <end position="201"/>
    </location>
</feature>
<protein>
    <recommendedName>
        <fullName evidence="3">PH domain-containing protein</fullName>
    </recommendedName>
</protein>
<evidence type="ECO:0000313" key="4">
    <source>
        <dbReference type="EMBL" id="KAL3394254.1"/>
    </source>
</evidence>
<evidence type="ECO:0000259" key="3">
    <source>
        <dbReference type="PROSITE" id="PS50003"/>
    </source>
</evidence>
<feature type="compositionally biased region" description="Polar residues" evidence="2">
    <location>
        <begin position="298"/>
        <end position="316"/>
    </location>
</feature>
<dbReference type="SMART" id="SM00233">
    <property type="entry name" value="PH"/>
    <property type="match status" value="1"/>
</dbReference>
<name>A0ABD2WN14_9HYME</name>
<feature type="compositionally biased region" description="Low complexity" evidence="2">
    <location>
        <begin position="235"/>
        <end position="255"/>
    </location>
</feature>
<dbReference type="InterPro" id="IPR001849">
    <property type="entry name" value="PH_domain"/>
</dbReference>
<feature type="compositionally biased region" description="Polar residues" evidence="2">
    <location>
        <begin position="259"/>
        <end position="270"/>
    </location>
</feature>
<proteinExistence type="predicted"/>
<dbReference type="CDD" id="cd01263">
    <property type="entry name" value="PH_anillin"/>
    <property type="match status" value="1"/>
</dbReference>
<dbReference type="InterPro" id="IPR012966">
    <property type="entry name" value="AHD"/>
</dbReference>
<dbReference type="InterPro" id="IPR011993">
    <property type="entry name" value="PH-like_dom_sf"/>
</dbReference>
<keyword evidence="1" id="KW-0175">Coiled coil</keyword>
<dbReference type="InterPro" id="IPR031970">
    <property type="entry name" value="Anillin_N"/>
</dbReference>
<feature type="compositionally biased region" description="Pro residues" evidence="2">
    <location>
        <begin position="492"/>
        <end position="509"/>
    </location>
</feature>
<evidence type="ECO:0000256" key="1">
    <source>
        <dbReference type="ARBA" id="ARBA00023054"/>
    </source>
</evidence>
<feature type="compositionally biased region" description="Low complexity" evidence="2">
    <location>
        <begin position="531"/>
        <end position="550"/>
    </location>
</feature>
<feature type="compositionally biased region" description="Low complexity" evidence="2">
    <location>
        <begin position="666"/>
        <end position="679"/>
    </location>
</feature>
<feature type="compositionally biased region" description="Polar residues" evidence="2">
    <location>
        <begin position="396"/>
        <end position="407"/>
    </location>
</feature>
<feature type="region of interest" description="Disordered" evidence="2">
    <location>
        <begin position="392"/>
        <end position="414"/>
    </location>
</feature>
<feature type="compositionally biased region" description="Polar residues" evidence="2">
    <location>
        <begin position="511"/>
        <end position="520"/>
    </location>
</feature>
<evidence type="ECO:0000256" key="2">
    <source>
        <dbReference type="SAM" id="MobiDB-lite"/>
    </source>
</evidence>
<feature type="region of interest" description="Disordered" evidence="2">
    <location>
        <begin position="457"/>
        <end position="558"/>
    </location>
</feature>
<feature type="compositionally biased region" description="Polar residues" evidence="2">
    <location>
        <begin position="324"/>
        <end position="335"/>
    </location>
</feature>
<keyword evidence="5" id="KW-1185">Reference proteome</keyword>
<feature type="region of interest" description="Disordered" evidence="2">
    <location>
        <begin position="235"/>
        <end position="335"/>
    </location>
</feature>
<feature type="region of interest" description="Disordered" evidence="2">
    <location>
        <begin position="177"/>
        <end position="203"/>
    </location>
</feature>
<dbReference type="Pfam" id="PF00169">
    <property type="entry name" value="PH"/>
    <property type="match status" value="1"/>
</dbReference>
<dbReference type="PROSITE" id="PS50003">
    <property type="entry name" value="PH_DOMAIN"/>
    <property type="match status" value="1"/>
</dbReference>
<reference evidence="4 5" key="1">
    <citation type="journal article" date="2024" name="bioRxiv">
        <title>A reference genome for Trichogramma kaykai: A tiny desert-dwelling parasitoid wasp with competing sex-ratio distorters.</title>
        <authorList>
            <person name="Culotta J."/>
            <person name="Lindsey A.R."/>
        </authorList>
    </citation>
    <scope>NUCLEOTIDE SEQUENCE [LARGE SCALE GENOMIC DNA]</scope>
    <source>
        <strain evidence="4 5">KSX58</strain>
    </source>
</reference>
<dbReference type="InterPro" id="IPR051364">
    <property type="entry name" value="Cytokinesis/Rho-signaling"/>
</dbReference>
<dbReference type="PANTHER" id="PTHR21538">
    <property type="entry name" value="ANILLIN/RHOTEKIN RTKN"/>
    <property type="match status" value="1"/>
</dbReference>
<dbReference type="PANTHER" id="PTHR21538:SF23">
    <property type="entry name" value="ANILLIN"/>
    <property type="match status" value="1"/>
</dbReference>
<dbReference type="Gene3D" id="2.30.29.30">
    <property type="entry name" value="Pleckstrin-homology domain (PH domain)/Phosphotyrosine-binding domain (PTB)"/>
    <property type="match status" value="1"/>
</dbReference>
<dbReference type="Pfam" id="PF16018">
    <property type="entry name" value="Anillin_N"/>
    <property type="match status" value="1"/>
</dbReference>
<dbReference type="SUPFAM" id="SSF50729">
    <property type="entry name" value="PH domain-like"/>
    <property type="match status" value="1"/>
</dbReference>
<dbReference type="AlphaFoldDB" id="A0ABD2WN14"/>
<dbReference type="EMBL" id="JBJJXI010000092">
    <property type="protein sequence ID" value="KAL3394254.1"/>
    <property type="molecule type" value="Genomic_DNA"/>
</dbReference>
<evidence type="ECO:0000313" key="5">
    <source>
        <dbReference type="Proteomes" id="UP001627154"/>
    </source>
</evidence>
<dbReference type="Pfam" id="PF08174">
    <property type="entry name" value="Anillin"/>
    <property type="match status" value="1"/>
</dbReference>
<accession>A0ABD2WN14</accession>
<dbReference type="Proteomes" id="UP001627154">
    <property type="component" value="Unassembled WGS sequence"/>
</dbReference>
<feature type="domain" description="PH" evidence="3">
    <location>
        <begin position="995"/>
        <end position="1119"/>
    </location>
</feature>
<feature type="region of interest" description="Disordered" evidence="2">
    <location>
        <begin position="53"/>
        <end position="93"/>
    </location>
</feature>
<feature type="region of interest" description="Disordered" evidence="2">
    <location>
        <begin position="632"/>
        <end position="684"/>
    </location>
</feature>
<feature type="compositionally biased region" description="Polar residues" evidence="2">
    <location>
        <begin position="462"/>
        <end position="476"/>
    </location>
</feature>
<dbReference type="InterPro" id="IPR037840">
    <property type="entry name" value="PH_Anillin"/>
</dbReference>
<gene>
    <name evidence="4" type="ORF">TKK_011285</name>
</gene>
<comment type="caution">
    <text evidence="4">The sequence shown here is derived from an EMBL/GenBank/DDBJ whole genome shotgun (WGS) entry which is preliminary data.</text>
</comment>